<evidence type="ECO:0000313" key="2">
    <source>
        <dbReference type="EMBL" id="CAG8663037.1"/>
    </source>
</evidence>
<feature type="region of interest" description="Disordered" evidence="1">
    <location>
        <begin position="30"/>
        <end position="53"/>
    </location>
</feature>
<keyword evidence="3" id="KW-1185">Reference proteome</keyword>
<organism evidence="2 3">
    <name type="scientific">Funneliformis mosseae</name>
    <name type="common">Endomycorrhizal fungus</name>
    <name type="synonym">Glomus mosseae</name>
    <dbReference type="NCBI Taxonomy" id="27381"/>
    <lineage>
        <taxon>Eukaryota</taxon>
        <taxon>Fungi</taxon>
        <taxon>Fungi incertae sedis</taxon>
        <taxon>Mucoromycota</taxon>
        <taxon>Glomeromycotina</taxon>
        <taxon>Glomeromycetes</taxon>
        <taxon>Glomerales</taxon>
        <taxon>Glomeraceae</taxon>
        <taxon>Funneliformis</taxon>
    </lineage>
</organism>
<accession>A0A9N9E7S4</accession>
<comment type="caution">
    <text evidence="2">The sequence shown here is derived from an EMBL/GenBank/DDBJ whole genome shotgun (WGS) entry which is preliminary data.</text>
</comment>
<dbReference type="Proteomes" id="UP000789375">
    <property type="component" value="Unassembled WGS sequence"/>
</dbReference>
<name>A0A9N9E7S4_FUNMO</name>
<dbReference type="AlphaFoldDB" id="A0A9N9E7S4"/>
<evidence type="ECO:0000313" key="3">
    <source>
        <dbReference type="Proteomes" id="UP000789375"/>
    </source>
</evidence>
<feature type="non-terminal residue" evidence="2">
    <location>
        <position position="1"/>
    </location>
</feature>
<gene>
    <name evidence="2" type="ORF">FMOSSE_LOCUS12037</name>
</gene>
<dbReference type="EMBL" id="CAJVPP010005304">
    <property type="protein sequence ID" value="CAG8663037.1"/>
    <property type="molecule type" value="Genomic_DNA"/>
</dbReference>
<feature type="compositionally biased region" description="Basic and acidic residues" evidence="1">
    <location>
        <begin position="30"/>
        <end position="51"/>
    </location>
</feature>
<reference evidence="2" key="1">
    <citation type="submission" date="2021-06" db="EMBL/GenBank/DDBJ databases">
        <authorList>
            <person name="Kallberg Y."/>
            <person name="Tangrot J."/>
            <person name="Rosling A."/>
        </authorList>
    </citation>
    <scope>NUCLEOTIDE SEQUENCE</scope>
    <source>
        <strain evidence="2">87-6 pot B 2015</strain>
    </source>
</reference>
<sequence length="112" mass="13974">MIRMKRAFDTTWNIEDTTFSPIQNLQERRNIYRNTTDNRRENTDNREEQRRPKGGNDIIIQFWRLIESTYKEIREFKKKDYEDEYIIVNKLPDDDELVEYWHIFQEYDTLCL</sequence>
<proteinExistence type="predicted"/>
<evidence type="ECO:0000256" key="1">
    <source>
        <dbReference type="SAM" id="MobiDB-lite"/>
    </source>
</evidence>
<protein>
    <submittedName>
        <fullName evidence="2">8689_t:CDS:1</fullName>
    </submittedName>
</protein>